<dbReference type="Proteomes" id="UP001595816">
    <property type="component" value="Unassembled WGS sequence"/>
</dbReference>
<dbReference type="EMBL" id="JBHSAY010000009">
    <property type="protein sequence ID" value="MFC4132846.1"/>
    <property type="molecule type" value="Genomic_DNA"/>
</dbReference>
<name>A0ABV8LQW7_9ACTN</name>
<proteinExistence type="predicted"/>
<keyword evidence="3" id="KW-1185">Reference proteome</keyword>
<feature type="compositionally biased region" description="Basic and acidic residues" evidence="1">
    <location>
        <begin position="1"/>
        <end position="39"/>
    </location>
</feature>
<protein>
    <submittedName>
        <fullName evidence="2">Rv0909 family putative TA system antitoxin</fullName>
    </submittedName>
</protein>
<gene>
    <name evidence="2" type="ORF">ACFOZ4_19735</name>
</gene>
<sequence>MGISDKIADAVDKVSDKAGGDDKLKEHVDTAADKADDATGGKASGGIDKAADAAKDVIDK</sequence>
<dbReference type="InterPro" id="IPR028037">
    <property type="entry name" value="Antitoxin_Rv0909/MT0933"/>
</dbReference>
<evidence type="ECO:0000256" key="1">
    <source>
        <dbReference type="SAM" id="MobiDB-lite"/>
    </source>
</evidence>
<organism evidence="2 3">
    <name type="scientific">Hamadaea flava</name>
    <dbReference type="NCBI Taxonomy" id="1742688"/>
    <lineage>
        <taxon>Bacteria</taxon>
        <taxon>Bacillati</taxon>
        <taxon>Actinomycetota</taxon>
        <taxon>Actinomycetes</taxon>
        <taxon>Micromonosporales</taxon>
        <taxon>Micromonosporaceae</taxon>
        <taxon>Hamadaea</taxon>
    </lineage>
</organism>
<dbReference type="Pfam" id="PF14013">
    <property type="entry name" value="MT0933_antitox"/>
    <property type="match status" value="1"/>
</dbReference>
<feature type="region of interest" description="Disordered" evidence="1">
    <location>
        <begin position="1"/>
        <end position="60"/>
    </location>
</feature>
<accession>A0ABV8LQW7</accession>
<dbReference type="RefSeq" id="WP_253752423.1">
    <property type="nucleotide sequence ID" value="NZ_JAMZDZ010000001.1"/>
</dbReference>
<reference evidence="3" key="1">
    <citation type="journal article" date="2019" name="Int. J. Syst. Evol. Microbiol.">
        <title>The Global Catalogue of Microorganisms (GCM) 10K type strain sequencing project: providing services to taxonomists for standard genome sequencing and annotation.</title>
        <authorList>
            <consortium name="The Broad Institute Genomics Platform"/>
            <consortium name="The Broad Institute Genome Sequencing Center for Infectious Disease"/>
            <person name="Wu L."/>
            <person name="Ma J."/>
        </authorList>
    </citation>
    <scope>NUCLEOTIDE SEQUENCE [LARGE SCALE GENOMIC DNA]</scope>
    <source>
        <strain evidence="3">CGMCC 4.7289</strain>
    </source>
</reference>
<comment type="caution">
    <text evidence="2">The sequence shown here is derived from an EMBL/GenBank/DDBJ whole genome shotgun (WGS) entry which is preliminary data.</text>
</comment>
<feature type="compositionally biased region" description="Basic and acidic residues" evidence="1">
    <location>
        <begin position="49"/>
        <end position="60"/>
    </location>
</feature>
<evidence type="ECO:0000313" key="3">
    <source>
        <dbReference type="Proteomes" id="UP001595816"/>
    </source>
</evidence>
<evidence type="ECO:0000313" key="2">
    <source>
        <dbReference type="EMBL" id="MFC4132846.1"/>
    </source>
</evidence>